<dbReference type="PANTHER" id="PTHR28256">
    <property type="entry name" value="RIBONUCLEASES P/MRP PROTEIN SUBUNIT POP7"/>
    <property type="match status" value="1"/>
</dbReference>
<dbReference type="GO" id="GO:0006364">
    <property type="term" value="P:rRNA processing"/>
    <property type="evidence" value="ECO:0007669"/>
    <property type="project" value="TreeGrafter"/>
</dbReference>
<sequence length="147" mass="17134">MASKKENVTHIKHSPNNELQSKINQETTFLVKSSTPYISAVKRIKKILEKFDKTTLPNKKYQRGDYKKVKYILVKGMGKAIEKTLSIGLNYKEDLKYKVDIITGTVEVYDEFQPKIDSEDEDEAESSIEKRRVSYVEIRIWLKRDAT</sequence>
<evidence type="ECO:0000313" key="5">
    <source>
        <dbReference type="Proteomes" id="UP001385951"/>
    </source>
</evidence>
<protein>
    <submittedName>
        <fullName evidence="4">Uncharacterized protein</fullName>
    </submittedName>
</protein>
<accession>A0AAW0FK35</accession>
<dbReference type="GO" id="GO:0003723">
    <property type="term" value="F:RNA binding"/>
    <property type="evidence" value="ECO:0007669"/>
    <property type="project" value="TreeGrafter"/>
</dbReference>
<dbReference type="GO" id="GO:0000294">
    <property type="term" value="P:nuclear-transcribed mRNA catabolic process, RNase MRP-dependent"/>
    <property type="evidence" value="ECO:0007669"/>
    <property type="project" value="TreeGrafter"/>
</dbReference>
<reference evidence="4 5" key="1">
    <citation type="submission" date="2022-09" db="EMBL/GenBank/DDBJ databases">
        <authorList>
            <person name="Palmer J.M."/>
        </authorList>
    </citation>
    <scope>NUCLEOTIDE SEQUENCE [LARGE SCALE GENOMIC DNA]</scope>
    <source>
        <strain evidence="4 5">DSM 7382</strain>
    </source>
</reference>
<dbReference type="InterPro" id="IPR036882">
    <property type="entry name" value="Alba-like_dom_sf"/>
</dbReference>
<dbReference type="GO" id="GO:0005655">
    <property type="term" value="C:nucleolar ribonuclease P complex"/>
    <property type="evidence" value="ECO:0007669"/>
    <property type="project" value="InterPro"/>
</dbReference>
<dbReference type="Proteomes" id="UP001385951">
    <property type="component" value="Unassembled WGS sequence"/>
</dbReference>
<dbReference type="PANTHER" id="PTHR28256:SF1">
    <property type="entry name" value="RIBONUCLEASES P_MRP PROTEIN SUBUNIT POP7"/>
    <property type="match status" value="1"/>
</dbReference>
<comment type="caution">
    <text evidence="4">The sequence shown here is derived from an EMBL/GenBank/DDBJ whole genome shotgun (WGS) entry which is preliminary data.</text>
</comment>
<dbReference type="SUPFAM" id="SSF82704">
    <property type="entry name" value="AlbA-like"/>
    <property type="match status" value="1"/>
</dbReference>
<name>A0AAW0FK35_9APHY</name>
<evidence type="ECO:0000256" key="2">
    <source>
        <dbReference type="ARBA" id="ARBA00022694"/>
    </source>
</evidence>
<dbReference type="InterPro" id="IPR020241">
    <property type="entry name" value="RNase_P/MRP_Pop7_fungi"/>
</dbReference>
<keyword evidence="2" id="KW-0819">tRNA processing</keyword>
<dbReference type="InterPro" id="IPR014612">
    <property type="entry name" value="Pop7/Rpp20"/>
</dbReference>
<dbReference type="AlphaFoldDB" id="A0AAW0FK35"/>
<keyword evidence="5" id="KW-1185">Reference proteome</keyword>
<dbReference type="Pfam" id="PF12328">
    <property type="entry name" value="Rpp20"/>
    <property type="match status" value="1"/>
</dbReference>
<dbReference type="EMBL" id="JASBNA010000045">
    <property type="protein sequence ID" value="KAK7680976.1"/>
    <property type="molecule type" value="Genomic_DNA"/>
</dbReference>
<evidence type="ECO:0000313" key="4">
    <source>
        <dbReference type="EMBL" id="KAK7680976.1"/>
    </source>
</evidence>
<dbReference type="Gene3D" id="3.30.110.20">
    <property type="entry name" value="Alba-like domain"/>
    <property type="match status" value="1"/>
</dbReference>
<keyword evidence="3" id="KW-0539">Nucleus</keyword>
<proteinExistence type="predicted"/>
<dbReference type="GO" id="GO:0000172">
    <property type="term" value="C:ribonuclease MRP complex"/>
    <property type="evidence" value="ECO:0007669"/>
    <property type="project" value="InterPro"/>
</dbReference>
<dbReference type="GO" id="GO:0000171">
    <property type="term" value="F:ribonuclease MRP activity"/>
    <property type="evidence" value="ECO:0007669"/>
    <property type="project" value="TreeGrafter"/>
</dbReference>
<organism evidence="4 5">
    <name type="scientific">Cerrena zonata</name>
    <dbReference type="NCBI Taxonomy" id="2478898"/>
    <lineage>
        <taxon>Eukaryota</taxon>
        <taxon>Fungi</taxon>
        <taxon>Dikarya</taxon>
        <taxon>Basidiomycota</taxon>
        <taxon>Agaricomycotina</taxon>
        <taxon>Agaricomycetes</taxon>
        <taxon>Polyporales</taxon>
        <taxon>Cerrenaceae</taxon>
        <taxon>Cerrena</taxon>
    </lineage>
</organism>
<gene>
    <name evidence="4" type="ORF">QCA50_016029</name>
</gene>
<dbReference type="GO" id="GO:0004526">
    <property type="term" value="F:ribonuclease P activity"/>
    <property type="evidence" value="ECO:0007669"/>
    <property type="project" value="TreeGrafter"/>
</dbReference>
<dbReference type="GO" id="GO:0001682">
    <property type="term" value="P:tRNA 5'-leader removal"/>
    <property type="evidence" value="ECO:0007669"/>
    <property type="project" value="InterPro"/>
</dbReference>
<dbReference type="GO" id="GO:0034965">
    <property type="term" value="P:intronic box C/D snoRNA processing"/>
    <property type="evidence" value="ECO:0007669"/>
    <property type="project" value="TreeGrafter"/>
</dbReference>
<evidence type="ECO:0000256" key="1">
    <source>
        <dbReference type="ARBA" id="ARBA00004123"/>
    </source>
</evidence>
<evidence type="ECO:0000256" key="3">
    <source>
        <dbReference type="ARBA" id="ARBA00023242"/>
    </source>
</evidence>
<comment type="subcellular location">
    <subcellularLocation>
        <location evidence="1">Nucleus</location>
    </subcellularLocation>
</comment>